<dbReference type="GO" id="GO:0008013">
    <property type="term" value="F:beta-catenin binding"/>
    <property type="evidence" value="ECO:0007669"/>
    <property type="project" value="TreeGrafter"/>
</dbReference>
<keyword evidence="4" id="KW-0963">Cytoplasm</keyword>
<dbReference type="InterPro" id="IPR006077">
    <property type="entry name" value="Vinculin/catenin"/>
</dbReference>
<dbReference type="PANTHER" id="PTHR18914">
    <property type="entry name" value="ALPHA CATENIN"/>
    <property type="match status" value="1"/>
</dbReference>
<dbReference type="PRINTS" id="PR00805">
    <property type="entry name" value="ALPHACATENIN"/>
</dbReference>
<dbReference type="GO" id="GO:0045296">
    <property type="term" value="F:cadherin binding"/>
    <property type="evidence" value="ECO:0007669"/>
    <property type="project" value="InterPro"/>
</dbReference>
<feature type="region of interest" description="Disordered" evidence="7">
    <location>
        <begin position="301"/>
        <end position="327"/>
    </location>
</feature>
<keyword evidence="6" id="KW-0965">Cell junction</keyword>
<evidence type="ECO:0000256" key="2">
    <source>
        <dbReference type="ARBA" id="ARBA00004496"/>
    </source>
</evidence>
<dbReference type="WBParaSite" id="nRc.2.0.1.t47975-RA">
    <property type="protein sequence ID" value="nRc.2.0.1.t47975-RA"/>
    <property type="gene ID" value="nRc.2.0.1.g47975"/>
</dbReference>
<dbReference type="Pfam" id="PF01044">
    <property type="entry name" value="Vinculin"/>
    <property type="match status" value="1"/>
</dbReference>
<accession>A0A915LA29</accession>
<dbReference type="Gene3D" id="1.20.120.810">
    <property type="entry name" value="Vinculin, Vh2 four-helix bundle"/>
    <property type="match status" value="1"/>
</dbReference>
<evidence type="ECO:0000256" key="6">
    <source>
        <dbReference type="ARBA" id="ARBA00022949"/>
    </source>
</evidence>
<comment type="similarity">
    <text evidence="3">Belongs to the vinculin/alpha-catenin family.</text>
</comment>
<feature type="compositionally biased region" description="Low complexity" evidence="7">
    <location>
        <begin position="312"/>
        <end position="327"/>
    </location>
</feature>
<dbReference type="AlphaFoldDB" id="A0A915LA29"/>
<dbReference type="InterPro" id="IPR036723">
    <property type="entry name" value="Alpha-catenin/vinculin-like_sf"/>
</dbReference>
<name>A0A915LA29_ROMCU</name>
<evidence type="ECO:0000256" key="7">
    <source>
        <dbReference type="SAM" id="MobiDB-lite"/>
    </source>
</evidence>
<dbReference type="InterPro" id="IPR001033">
    <property type="entry name" value="Alpha_catenin"/>
</dbReference>
<protein>
    <submittedName>
        <fullName evidence="9">Catenin alpha-2</fullName>
    </submittedName>
</protein>
<evidence type="ECO:0000256" key="4">
    <source>
        <dbReference type="ARBA" id="ARBA00022490"/>
    </source>
</evidence>
<dbReference type="GO" id="GO:0005737">
    <property type="term" value="C:cytoplasm"/>
    <property type="evidence" value="ECO:0007669"/>
    <property type="project" value="UniProtKB-SubCell"/>
</dbReference>
<dbReference type="GO" id="GO:0016477">
    <property type="term" value="P:cell migration"/>
    <property type="evidence" value="ECO:0007669"/>
    <property type="project" value="TreeGrafter"/>
</dbReference>
<organism evidence="8 9">
    <name type="scientific">Romanomermis culicivorax</name>
    <name type="common">Nematode worm</name>
    <dbReference type="NCBI Taxonomy" id="13658"/>
    <lineage>
        <taxon>Eukaryota</taxon>
        <taxon>Metazoa</taxon>
        <taxon>Ecdysozoa</taxon>
        <taxon>Nematoda</taxon>
        <taxon>Enoplea</taxon>
        <taxon>Dorylaimia</taxon>
        <taxon>Mermithida</taxon>
        <taxon>Mermithoidea</taxon>
        <taxon>Mermithidae</taxon>
        <taxon>Romanomermis</taxon>
    </lineage>
</organism>
<dbReference type="SUPFAM" id="SSF47220">
    <property type="entry name" value="alpha-catenin/vinculin-like"/>
    <property type="match status" value="3"/>
</dbReference>
<dbReference type="GO" id="GO:0005912">
    <property type="term" value="C:adherens junction"/>
    <property type="evidence" value="ECO:0007669"/>
    <property type="project" value="TreeGrafter"/>
</dbReference>
<evidence type="ECO:0000313" key="8">
    <source>
        <dbReference type="Proteomes" id="UP000887565"/>
    </source>
</evidence>
<evidence type="ECO:0000256" key="3">
    <source>
        <dbReference type="ARBA" id="ARBA00008376"/>
    </source>
</evidence>
<evidence type="ECO:0000256" key="5">
    <source>
        <dbReference type="ARBA" id="ARBA00022889"/>
    </source>
</evidence>
<dbReference type="GO" id="GO:0016342">
    <property type="term" value="C:catenin complex"/>
    <property type="evidence" value="ECO:0007669"/>
    <property type="project" value="TreeGrafter"/>
</dbReference>
<keyword evidence="5" id="KW-0130">Cell adhesion</keyword>
<comment type="subcellular location">
    <subcellularLocation>
        <location evidence="1">Cell junction</location>
    </subcellularLocation>
    <subcellularLocation>
        <location evidence="2">Cytoplasm</location>
    </subcellularLocation>
</comment>
<dbReference type="Proteomes" id="UP000887565">
    <property type="component" value="Unplaced"/>
</dbReference>
<dbReference type="OMA" id="CTISDRI"/>
<reference evidence="9" key="1">
    <citation type="submission" date="2022-11" db="UniProtKB">
        <authorList>
            <consortium name="WormBaseParasite"/>
        </authorList>
    </citation>
    <scope>IDENTIFICATION</scope>
</reference>
<evidence type="ECO:0000256" key="1">
    <source>
        <dbReference type="ARBA" id="ARBA00004282"/>
    </source>
</evidence>
<proteinExistence type="inferred from homology"/>
<evidence type="ECO:0000313" key="9">
    <source>
        <dbReference type="WBParaSite" id="nRc.2.0.1.t47975-RA"/>
    </source>
</evidence>
<sequence length="622" mass="69157">MVAVLKGFLGGAGAVPPPADVGDHPGQGSARIAGFGTRGLSSREKYARGTNVQNIDLKFQSDFFTVLEVAVISTRCTVIQVAELTCTMSNNPDGVKMVRYAIGQIRKLAPQVVNAARLLAARPQSLPAQNNMDAFCDAWNQSVRVLTLAVDSMITLDDFIAVSEAHIVEDVKTCIEALVSCNQMQAENRENSIELFDRAAGAIRGRSLRVCDVVEAEMEFRQPDAYVDRVRQAVTALRNDALPDFAHKAELDVEILKRPGQQQVDTDEFINSATTVHSKMLEIRHAILMNRDLGDIDSDEEYEEDFQKTDKSGYNQNSGNSSQQENQQLLMKKLPEEDKKKINEQIQVFKIVQHKFEREVARWEETGNDVVVLAKYMCLIMMDMTDFTRGRGPLKTTMDVINAAKKISEAGTKLNALAKQIADESVESETKKDLLAYLQRITLYCQQLNITSKVKADVQEVEGELIVSGLESAMSLIQASKNLLNAVILAVKAAYIASTKYPSKGSKQSSLVVWKMRGPDKKPLVRKEEPSATIVGKSAQSIIRRSSQRREMPPIKVLADFSNNGCPQHDAKSDDERLERCNCDSRGQNWTTIDTSLNVDCIYFPSKNKIFKFSIGFDKQSV</sequence>
<dbReference type="Gene3D" id="1.20.120.230">
    <property type="entry name" value="Alpha-catenin/vinculin-like"/>
    <property type="match status" value="2"/>
</dbReference>
<dbReference type="GO" id="GO:0098609">
    <property type="term" value="P:cell-cell adhesion"/>
    <property type="evidence" value="ECO:0007669"/>
    <property type="project" value="TreeGrafter"/>
</dbReference>
<keyword evidence="8" id="KW-1185">Reference proteome</keyword>
<dbReference type="GO" id="GO:0051015">
    <property type="term" value="F:actin filament binding"/>
    <property type="evidence" value="ECO:0007669"/>
    <property type="project" value="InterPro"/>
</dbReference>
<dbReference type="PANTHER" id="PTHR18914:SF9">
    <property type="entry name" value="CATENIN ALPHA"/>
    <property type="match status" value="1"/>
</dbReference>